<dbReference type="AlphaFoldDB" id="A0A4P6EV57"/>
<evidence type="ECO:0000313" key="3">
    <source>
        <dbReference type="Proteomes" id="UP000293568"/>
    </source>
</evidence>
<dbReference type="Gene3D" id="3.20.20.450">
    <property type="entry name" value="EAL domain"/>
    <property type="match status" value="1"/>
</dbReference>
<organism evidence="2 3">
    <name type="scientific">Paenibacillus protaetiae</name>
    <dbReference type="NCBI Taxonomy" id="2509456"/>
    <lineage>
        <taxon>Bacteria</taxon>
        <taxon>Bacillati</taxon>
        <taxon>Bacillota</taxon>
        <taxon>Bacilli</taxon>
        <taxon>Bacillales</taxon>
        <taxon>Paenibacillaceae</taxon>
        <taxon>Paenibacillus</taxon>
    </lineage>
</organism>
<feature type="domain" description="EAL" evidence="1">
    <location>
        <begin position="17"/>
        <end position="272"/>
    </location>
</feature>
<gene>
    <name evidence="2" type="ORF">ET464_12895</name>
</gene>
<protein>
    <submittedName>
        <fullName evidence="2">EAL domain-containing protein</fullName>
    </submittedName>
</protein>
<dbReference type="OrthoDB" id="9759607at2"/>
<dbReference type="SUPFAM" id="SSF141868">
    <property type="entry name" value="EAL domain-like"/>
    <property type="match status" value="1"/>
</dbReference>
<dbReference type="SMART" id="SM00052">
    <property type="entry name" value="EAL"/>
    <property type="match status" value="1"/>
</dbReference>
<keyword evidence="3" id="KW-1185">Reference proteome</keyword>
<dbReference type="CDD" id="cd01948">
    <property type="entry name" value="EAL"/>
    <property type="match status" value="1"/>
</dbReference>
<dbReference type="PANTHER" id="PTHR33121:SF70">
    <property type="entry name" value="SIGNALING PROTEIN YKOW"/>
    <property type="match status" value="1"/>
</dbReference>
<dbReference type="EMBL" id="CP035492">
    <property type="protein sequence ID" value="QAY67160.1"/>
    <property type="molecule type" value="Genomic_DNA"/>
</dbReference>
<dbReference type="InterPro" id="IPR001633">
    <property type="entry name" value="EAL_dom"/>
</dbReference>
<dbReference type="Proteomes" id="UP000293568">
    <property type="component" value="Chromosome"/>
</dbReference>
<dbReference type="PROSITE" id="PS50883">
    <property type="entry name" value="EAL"/>
    <property type="match status" value="1"/>
</dbReference>
<dbReference type="InterPro" id="IPR050706">
    <property type="entry name" value="Cyclic-di-GMP_PDE-like"/>
</dbReference>
<dbReference type="Pfam" id="PF00563">
    <property type="entry name" value="EAL"/>
    <property type="match status" value="1"/>
</dbReference>
<evidence type="ECO:0000259" key="1">
    <source>
        <dbReference type="PROSITE" id="PS50883"/>
    </source>
</evidence>
<dbReference type="KEGG" id="pprt:ET464_12895"/>
<name>A0A4P6EV57_9BACL</name>
<dbReference type="PANTHER" id="PTHR33121">
    <property type="entry name" value="CYCLIC DI-GMP PHOSPHODIESTERASE PDEF"/>
    <property type="match status" value="1"/>
</dbReference>
<accession>A0A4P6EV57</accession>
<reference evidence="2 3" key="1">
    <citation type="submission" date="2019-01" db="EMBL/GenBank/DDBJ databases">
        <title>Genome sequencing of strain FW100M-2.</title>
        <authorList>
            <person name="Heo J."/>
            <person name="Kim S.-J."/>
            <person name="Kim J.-S."/>
            <person name="Hong S.-B."/>
            <person name="Kwon S.-W."/>
        </authorList>
    </citation>
    <scope>NUCLEOTIDE SEQUENCE [LARGE SCALE GENOMIC DNA]</scope>
    <source>
        <strain evidence="2 3">FW100M-2</strain>
    </source>
</reference>
<dbReference type="InterPro" id="IPR035919">
    <property type="entry name" value="EAL_sf"/>
</dbReference>
<sequence>MNPQTVLPDCEEGLYYMDTLDVSLKKALAGNGELSLIYGPVYGIESQKLDSFHVKLLWNHPELGDITCDQLMAIAERNGMTQMLGQWMLHKTCERLEQWQLYSGRAMKASLKICLSQLEDKRFCEGVLYALQQFHLDPGCLAFELELGLQDKVTDHLLFALTYLRARGVRIHLAETGTNGHSDALWRMIPATGVKLSPSLIGAIHQKSRDRLAVSSMIEEAHRLGLRVTAEGVICREHFDILQELGCDCAEGMLFGKPDNPEELDIELLPSIRH</sequence>
<evidence type="ECO:0000313" key="2">
    <source>
        <dbReference type="EMBL" id="QAY67160.1"/>
    </source>
</evidence>
<dbReference type="GO" id="GO:0071111">
    <property type="term" value="F:cyclic-guanylate-specific phosphodiesterase activity"/>
    <property type="evidence" value="ECO:0007669"/>
    <property type="project" value="InterPro"/>
</dbReference>
<proteinExistence type="predicted"/>